<sequence>MPTIVASAGTMARHRRSRAGGGTADTRATGEAPLELSRPSRLGRRAFSALAGTTVLGLALGGSTVLPASGAPGPAP</sequence>
<reference evidence="3 4" key="1">
    <citation type="submission" date="2020-01" db="EMBL/GenBank/DDBJ databases">
        <title>Insect and environment-associated Actinomycetes.</title>
        <authorList>
            <person name="Currrie C."/>
            <person name="Chevrette M."/>
            <person name="Carlson C."/>
            <person name="Stubbendieck R."/>
            <person name="Wendt-Pienkowski E."/>
        </authorList>
    </citation>
    <scope>NUCLEOTIDE SEQUENCE [LARGE SCALE GENOMIC DNA]</scope>
    <source>
        <strain evidence="3 4">SID7739</strain>
    </source>
</reference>
<organism evidence="3 4">
    <name type="scientific">Streptomyces rubrogriseus</name>
    <dbReference type="NCBI Taxonomy" id="194673"/>
    <lineage>
        <taxon>Bacteria</taxon>
        <taxon>Bacillati</taxon>
        <taxon>Actinomycetota</taxon>
        <taxon>Actinomycetes</taxon>
        <taxon>Kitasatosporales</taxon>
        <taxon>Streptomycetaceae</taxon>
        <taxon>Streptomyces</taxon>
        <taxon>Streptomyces violaceoruber group</taxon>
    </lineage>
</organism>
<evidence type="ECO:0000313" key="3">
    <source>
        <dbReference type="EMBL" id="NEC35816.1"/>
    </source>
</evidence>
<dbReference type="AlphaFoldDB" id="A0A6G3TH00"/>
<keyword evidence="2" id="KW-0812">Transmembrane</keyword>
<feature type="non-terminal residue" evidence="3">
    <location>
        <position position="76"/>
    </location>
</feature>
<keyword evidence="2" id="KW-1133">Transmembrane helix</keyword>
<evidence type="ECO:0000313" key="4">
    <source>
        <dbReference type="Proteomes" id="UP000475666"/>
    </source>
</evidence>
<dbReference type="EMBL" id="JAAGMQ010000643">
    <property type="protein sequence ID" value="NEC35816.1"/>
    <property type="molecule type" value="Genomic_DNA"/>
</dbReference>
<gene>
    <name evidence="3" type="ORF">G3I66_21975</name>
</gene>
<proteinExistence type="predicted"/>
<name>A0A6G3TH00_9ACTN</name>
<feature type="transmembrane region" description="Helical" evidence="2">
    <location>
        <begin position="46"/>
        <end position="66"/>
    </location>
</feature>
<protein>
    <submittedName>
        <fullName evidence="3">Uncharacterized protein</fullName>
    </submittedName>
</protein>
<keyword evidence="2" id="KW-0472">Membrane</keyword>
<evidence type="ECO:0000256" key="2">
    <source>
        <dbReference type="SAM" id="Phobius"/>
    </source>
</evidence>
<dbReference type="Proteomes" id="UP000475666">
    <property type="component" value="Unassembled WGS sequence"/>
</dbReference>
<comment type="caution">
    <text evidence="3">The sequence shown here is derived from an EMBL/GenBank/DDBJ whole genome shotgun (WGS) entry which is preliminary data.</text>
</comment>
<feature type="region of interest" description="Disordered" evidence="1">
    <location>
        <begin position="1"/>
        <end position="33"/>
    </location>
</feature>
<evidence type="ECO:0000256" key="1">
    <source>
        <dbReference type="SAM" id="MobiDB-lite"/>
    </source>
</evidence>
<accession>A0A6G3TH00</accession>